<dbReference type="SUPFAM" id="SSF51735">
    <property type="entry name" value="NAD(P)-binding Rossmann-fold domains"/>
    <property type="match status" value="1"/>
</dbReference>
<dbReference type="Gene3D" id="3.30.70.260">
    <property type="match status" value="1"/>
</dbReference>
<keyword evidence="16" id="KW-1185">Reference proteome</keyword>
<dbReference type="InterPro" id="IPR006139">
    <property type="entry name" value="D-isomer_2_OHA_DH_cat_dom"/>
</dbReference>
<dbReference type="InterPro" id="IPR002912">
    <property type="entry name" value="ACT_dom"/>
</dbReference>
<name>A0A0X8VCK9_ANAPI</name>
<dbReference type="OrthoDB" id="9805416at2"/>
<dbReference type="KEGG" id="cpro:CPRO_29330"/>
<organism evidence="15 17">
    <name type="scientific">Anaerotignum propionicum DSM 1682</name>
    <dbReference type="NCBI Taxonomy" id="991789"/>
    <lineage>
        <taxon>Bacteria</taxon>
        <taxon>Bacillati</taxon>
        <taxon>Bacillota</taxon>
        <taxon>Clostridia</taxon>
        <taxon>Lachnospirales</taxon>
        <taxon>Anaerotignaceae</taxon>
        <taxon>Anaerotignum</taxon>
    </lineage>
</organism>
<evidence type="ECO:0000313" key="15">
    <source>
        <dbReference type="EMBL" id="SHE33943.1"/>
    </source>
</evidence>
<reference evidence="17" key="3">
    <citation type="submission" date="2016-11" db="EMBL/GenBank/DDBJ databases">
        <authorList>
            <person name="Jaros S."/>
            <person name="Januszkiewicz K."/>
            <person name="Wedrychowicz H."/>
        </authorList>
    </citation>
    <scope>NUCLEOTIDE SEQUENCE [LARGE SCALE GENOMIC DNA]</scope>
    <source>
        <strain evidence="17">DSM 1682</strain>
    </source>
</reference>
<comment type="pathway">
    <text evidence="2">Amino-acid biosynthesis; L-serine biosynthesis; L-serine from 3-phospho-D-glycerate: step 1/3.</text>
</comment>
<accession>A0A0X8VCK9</accession>
<evidence type="ECO:0000256" key="3">
    <source>
        <dbReference type="ARBA" id="ARBA00005854"/>
    </source>
</evidence>
<dbReference type="PANTHER" id="PTHR42938">
    <property type="entry name" value="FORMATE DEHYDROGENASE 1"/>
    <property type="match status" value="1"/>
</dbReference>
<evidence type="ECO:0000256" key="1">
    <source>
        <dbReference type="ARBA" id="ARBA00003800"/>
    </source>
</evidence>
<keyword evidence="8" id="KW-0520">NAD</keyword>
<comment type="catalytic activity">
    <reaction evidence="11">
        <text>(2R)-3-phosphoglycerate + NAD(+) = 3-phosphooxypyruvate + NADH + H(+)</text>
        <dbReference type="Rhea" id="RHEA:12641"/>
        <dbReference type="ChEBI" id="CHEBI:15378"/>
        <dbReference type="ChEBI" id="CHEBI:18110"/>
        <dbReference type="ChEBI" id="CHEBI:57540"/>
        <dbReference type="ChEBI" id="CHEBI:57945"/>
        <dbReference type="ChEBI" id="CHEBI:58272"/>
        <dbReference type="EC" id="1.1.1.95"/>
    </reaction>
</comment>
<dbReference type="GO" id="GO:0004617">
    <property type="term" value="F:phosphoglycerate dehydrogenase activity"/>
    <property type="evidence" value="ECO:0007669"/>
    <property type="project" value="UniProtKB-EC"/>
</dbReference>
<evidence type="ECO:0000256" key="6">
    <source>
        <dbReference type="ARBA" id="ARBA00021582"/>
    </source>
</evidence>
<dbReference type="AlphaFoldDB" id="A0A0X8VCK9"/>
<sequence length="389" mass="42466">MFTIRTLNNIAPTGLGKLSEKHFHIDNTAENPDGIILRSFDMHSMPLNDNLLAVARAGAGTNNVPVDQCSRRGIPVFNAPGGNANAVKELVLTGLFISSRRIVDGSAWVQTICESDALEKDIEAGKKNFTGPEILGKTLGVIGLGAIGVLVANAALDLGMDVVGYDPYLSLESAWHLSPSVEKADSIEDVVAKSDYITLHIPLNDKTKHTYNETLFSKTKRGARLLNFARGGLVDNDALKEALDQGIISRYITDFPEKELLGNENIIVTPHLGASTPESEENCAIMVAEELRDYLYYGNVKNSVNFPNCTVPYNGKPRIAVSHRNIVNMIGQLGAVFTKYSINIDKLVNNSKGELAYNIIVCDSLPENEDELIRDLYAINSVIKVRLLK</sequence>
<dbReference type="EC" id="1.1.1.399" evidence="4"/>
<feature type="domain" description="ACT" evidence="13">
    <location>
        <begin position="318"/>
        <end position="389"/>
    </location>
</feature>
<evidence type="ECO:0000256" key="7">
    <source>
        <dbReference type="ARBA" id="ARBA00023002"/>
    </source>
</evidence>
<dbReference type="Proteomes" id="UP000068026">
    <property type="component" value="Chromosome"/>
</dbReference>
<dbReference type="PANTHER" id="PTHR42938:SF47">
    <property type="entry name" value="HYDROXYPYRUVATE REDUCTASE"/>
    <property type="match status" value="1"/>
</dbReference>
<dbReference type="EMBL" id="CP014223">
    <property type="protein sequence ID" value="AMJ42463.1"/>
    <property type="molecule type" value="Genomic_DNA"/>
</dbReference>
<dbReference type="GO" id="GO:0051287">
    <property type="term" value="F:NAD binding"/>
    <property type="evidence" value="ECO:0007669"/>
    <property type="project" value="InterPro"/>
</dbReference>
<dbReference type="InterPro" id="IPR006140">
    <property type="entry name" value="D-isomer_DH_NAD-bd"/>
</dbReference>
<dbReference type="EC" id="1.1.1.95" evidence="5"/>
<dbReference type="Pfam" id="PF00389">
    <property type="entry name" value="2-Hacid_dh"/>
    <property type="match status" value="1"/>
</dbReference>
<comment type="similarity">
    <text evidence="3 12">Belongs to the D-isomer specific 2-hydroxyacid dehydrogenase family.</text>
</comment>
<evidence type="ECO:0000256" key="8">
    <source>
        <dbReference type="ARBA" id="ARBA00023027"/>
    </source>
</evidence>
<dbReference type="SUPFAM" id="SSF52283">
    <property type="entry name" value="Formate/glycerate dehydrogenase catalytic domain-like"/>
    <property type="match status" value="1"/>
</dbReference>
<dbReference type="Proteomes" id="UP000184204">
    <property type="component" value="Unassembled WGS sequence"/>
</dbReference>
<evidence type="ECO:0000256" key="10">
    <source>
        <dbReference type="ARBA" id="ARBA00048126"/>
    </source>
</evidence>
<evidence type="ECO:0000313" key="14">
    <source>
        <dbReference type="EMBL" id="AMJ42463.1"/>
    </source>
</evidence>
<dbReference type="InterPro" id="IPR036291">
    <property type="entry name" value="NAD(P)-bd_dom_sf"/>
</dbReference>
<evidence type="ECO:0000256" key="5">
    <source>
        <dbReference type="ARBA" id="ARBA00013143"/>
    </source>
</evidence>
<dbReference type="PROSITE" id="PS00671">
    <property type="entry name" value="D_2_HYDROXYACID_DH_3"/>
    <property type="match status" value="1"/>
</dbReference>
<evidence type="ECO:0000256" key="12">
    <source>
        <dbReference type="RuleBase" id="RU003719"/>
    </source>
</evidence>
<evidence type="ECO:0000313" key="16">
    <source>
        <dbReference type="Proteomes" id="UP000068026"/>
    </source>
</evidence>
<dbReference type="CDD" id="cd12174">
    <property type="entry name" value="PGDH_like_3"/>
    <property type="match status" value="1"/>
</dbReference>
<gene>
    <name evidence="14" type="primary">serA</name>
    <name evidence="14" type="ORF">CPRO_29330</name>
    <name evidence="15" type="ORF">SAMN02745151_00454</name>
</gene>
<proteinExistence type="inferred from homology"/>
<dbReference type="FunFam" id="3.40.50.720:FF:000584">
    <property type="entry name" value="D-3-phosphoglycerate dehydrogenase"/>
    <property type="match status" value="1"/>
</dbReference>
<evidence type="ECO:0000256" key="4">
    <source>
        <dbReference type="ARBA" id="ARBA00013001"/>
    </source>
</evidence>
<reference evidence="15" key="4">
    <citation type="submission" date="2016-11" db="EMBL/GenBank/DDBJ databases">
        <authorList>
            <person name="Varghese N."/>
            <person name="Submissions S."/>
        </authorList>
    </citation>
    <scope>NUCLEOTIDE SEQUENCE</scope>
    <source>
        <strain evidence="15">DSM 1682</strain>
    </source>
</reference>
<reference evidence="14 16" key="1">
    <citation type="journal article" date="2016" name="Genome Announc.">
        <title>Complete Genome Sequence of the Amino Acid-Fermenting Clostridium propionicum X2 (DSM 1682).</title>
        <authorList>
            <person name="Poehlein A."/>
            <person name="Schlien K."/>
            <person name="Chowdhury N.P."/>
            <person name="Gottschalk G."/>
            <person name="Buckel W."/>
            <person name="Daniel R."/>
        </authorList>
    </citation>
    <scope>NUCLEOTIDE SEQUENCE [LARGE SCALE GENOMIC DNA]</scope>
    <source>
        <strain evidence="14 16">X2</strain>
    </source>
</reference>
<keyword evidence="7 12" id="KW-0560">Oxidoreductase</keyword>
<evidence type="ECO:0000256" key="9">
    <source>
        <dbReference type="ARBA" id="ARBA00030455"/>
    </source>
</evidence>
<protein>
    <recommendedName>
        <fullName evidence="6">D-3-phosphoglycerate dehydrogenase</fullName>
        <ecNumber evidence="4">1.1.1.399</ecNumber>
        <ecNumber evidence="5">1.1.1.95</ecNumber>
    </recommendedName>
    <alternativeName>
        <fullName evidence="9">2-oxoglutarate reductase</fullName>
    </alternativeName>
</protein>
<dbReference type="PROSITE" id="PS51671">
    <property type="entry name" value="ACT"/>
    <property type="match status" value="1"/>
</dbReference>
<dbReference type="Gene3D" id="3.40.50.720">
    <property type="entry name" value="NAD(P)-binding Rossmann-like Domain"/>
    <property type="match status" value="2"/>
</dbReference>
<evidence type="ECO:0000256" key="2">
    <source>
        <dbReference type="ARBA" id="ARBA00005216"/>
    </source>
</evidence>
<evidence type="ECO:0000259" key="13">
    <source>
        <dbReference type="PROSITE" id="PS51671"/>
    </source>
</evidence>
<dbReference type="Pfam" id="PF02826">
    <property type="entry name" value="2-Hacid_dh_C"/>
    <property type="match status" value="1"/>
</dbReference>
<reference evidence="16" key="2">
    <citation type="submission" date="2016-01" db="EMBL/GenBank/DDBJ databases">
        <authorList>
            <person name="Poehlein A."/>
            <person name="Schlien K."/>
            <person name="Gottschalk G."/>
            <person name="Buckel W."/>
            <person name="Daniel R."/>
        </authorList>
    </citation>
    <scope>NUCLEOTIDE SEQUENCE [LARGE SCALE GENOMIC DNA]</scope>
    <source>
        <strain evidence="16">X2</strain>
    </source>
</reference>
<comment type="catalytic activity">
    <reaction evidence="10">
        <text>(R)-2-hydroxyglutarate + NAD(+) = 2-oxoglutarate + NADH + H(+)</text>
        <dbReference type="Rhea" id="RHEA:49612"/>
        <dbReference type="ChEBI" id="CHEBI:15378"/>
        <dbReference type="ChEBI" id="CHEBI:15801"/>
        <dbReference type="ChEBI" id="CHEBI:16810"/>
        <dbReference type="ChEBI" id="CHEBI:57540"/>
        <dbReference type="ChEBI" id="CHEBI:57945"/>
        <dbReference type="EC" id="1.1.1.399"/>
    </reaction>
</comment>
<dbReference type="InterPro" id="IPR045865">
    <property type="entry name" value="ACT-like_dom_sf"/>
</dbReference>
<dbReference type="SUPFAM" id="SSF55021">
    <property type="entry name" value="ACT-like"/>
    <property type="match status" value="1"/>
</dbReference>
<dbReference type="InterPro" id="IPR029753">
    <property type="entry name" value="D-isomer_DH_CS"/>
</dbReference>
<dbReference type="RefSeq" id="WP_066053315.1">
    <property type="nucleotide sequence ID" value="NZ_CP014223.1"/>
</dbReference>
<comment type="function">
    <text evidence="1">Catalyzes the reversible oxidation of 3-phospho-D-glycerate to 3-phosphonooxypyruvate, the first step of the phosphorylated L-serine biosynthesis pathway. Also catalyzes the reversible oxidation of 2-hydroxyglutarate to 2-oxoglutarate.</text>
</comment>
<dbReference type="InterPro" id="IPR029752">
    <property type="entry name" value="D-isomer_DH_CS1"/>
</dbReference>
<evidence type="ECO:0000256" key="11">
    <source>
        <dbReference type="ARBA" id="ARBA00048731"/>
    </source>
</evidence>
<evidence type="ECO:0000313" key="17">
    <source>
        <dbReference type="Proteomes" id="UP000184204"/>
    </source>
</evidence>
<dbReference type="PROSITE" id="PS00065">
    <property type="entry name" value="D_2_HYDROXYACID_DH_1"/>
    <property type="match status" value="1"/>
</dbReference>
<dbReference type="EMBL" id="FQUA01000001">
    <property type="protein sequence ID" value="SHE33943.1"/>
    <property type="molecule type" value="Genomic_DNA"/>
</dbReference>